<dbReference type="EMBL" id="JAVHUY010000066">
    <property type="protein sequence ID" value="MDQ7910944.1"/>
    <property type="molecule type" value="Genomic_DNA"/>
</dbReference>
<reference evidence="1 2" key="1">
    <citation type="submission" date="2023-08" db="EMBL/GenBank/DDBJ databases">
        <title>Phytohabitans sansha sp. nov., isolated from marine sediment.</title>
        <authorList>
            <person name="Zhao Y."/>
            <person name="Yi K."/>
        </authorList>
    </citation>
    <scope>NUCLEOTIDE SEQUENCE [LARGE SCALE GENOMIC DNA]</scope>
    <source>
        <strain evidence="1 2">ZYX-F-186</strain>
    </source>
</reference>
<organism evidence="1 2">
    <name type="scientific">Phytohabitans maris</name>
    <dbReference type="NCBI Taxonomy" id="3071409"/>
    <lineage>
        <taxon>Bacteria</taxon>
        <taxon>Bacillati</taxon>
        <taxon>Actinomycetota</taxon>
        <taxon>Actinomycetes</taxon>
        <taxon>Micromonosporales</taxon>
        <taxon>Micromonosporaceae</taxon>
    </lineage>
</organism>
<sequence>MATHTIATTTAPTTAPRLTIERHAAHFADRITGTNALVLM</sequence>
<accession>A0ABU0ZXA5</accession>
<name>A0ABU0ZXA5_9ACTN</name>
<comment type="caution">
    <text evidence="1">The sequence shown here is derived from an EMBL/GenBank/DDBJ whole genome shotgun (WGS) entry which is preliminary data.</text>
</comment>
<dbReference type="RefSeq" id="WP_308718178.1">
    <property type="nucleotide sequence ID" value="NZ_JAVHUY010000066.1"/>
</dbReference>
<protein>
    <submittedName>
        <fullName evidence="1">Uncharacterized protein</fullName>
    </submittedName>
</protein>
<proteinExistence type="predicted"/>
<gene>
    <name evidence="1" type="ORF">RB614_41295</name>
</gene>
<evidence type="ECO:0000313" key="2">
    <source>
        <dbReference type="Proteomes" id="UP001230908"/>
    </source>
</evidence>
<dbReference type="Proteomes" id="UP001230908">
    <property type="component" value="Unassembled WGS sequence"/>
</dbReference>
<evidence type="ECO:0000313" key="1">
    <source>
        <dbReference type="EMBL" id="MDQ7910944.1"/>
    </source>
</evidence>
<keyword evidence="2" id="KW-1185">Reference proteome</keyword>